<organism evidence="7 8">
    <name type="scientific">Morus notabilis</name>
    <dbReference type="NCBI Taxonomy" id="981085"/>
    <lineage>
        <taxon>Eukaryota</taxon>
        <taxon>Viridiplantae</taxon>
        <taxon>Streptophyta</taxon>
        <taxon>Embryophyta</taxon>
        <taxon>Tracheophyta</taxon>
        <taxon>Spermatophyta</taxon>
        <taxon>Magnoliopsida</taxon>
        <taxon>eudicotyledons</taxon>
        <taxon>Gunneridae</taxon>
        <taxon>Pentapetalae</taxon>
        <taxon>rosids</taxon>
        <taxon>fabids</taxon>
        <taxon>Rosales</taxon>
        <taxon>Moraceae</taxon>
        <taxon>Moreae</taxon>
        <taxon>Morus</taxon>
    </lineage>
</organism>
<dbReference type="Proteomes" id="UP000030645">
    <property type="component" value="Unassembled WGS sequence"/>
</dbReference>
<dbReference type="GO" id="GO:0016020">
    <property type="term" value="C:membrane"/>
    <property type="evidence" value="ECO:0007669"/>
    <property type="project" value="UniProtKB-SubCell"/>
</dbReference>
<reference evidence="8" key="1">
    <citation type="submission" date="2013-01" db="EMBL/GenBank/DDBJ databases">
        <title>Draft Genome Sequence of a Mulberry Tree, Morus notabilis C.K. Schneid.</title>
        <authorList>
            <person name="He N."/>
            <person name="Zhao S."/>
        </authorList>
    </citation>
    <scope>NUCLEOTIDE SEQUENCE</scope>
</reference>
<feature type="repeat" description="Solcar" evidence="4">
    <location>
        <begin position="463"/>
        <end position="614"/>
    </location>
</feature>
<sequence>MELEHGSGRNKCLETRADESGSSKHSEISLRAFDGSGSRSSFEKHLDSVDGIEATDNSGSIRRQDTQLDVVDESGSNEKLENLDGRDRIESSTIRVSSSLSSSSSSLSSSSDSSIDHSHDEFTKSAEHDSGAKPTTKDDESSVASGSSSKSEDDDTNPADSELTFQVSDVTHESPVHRMVSPPVQTMEQPEGYDPLRIPSSVFESKSTTPMEWSVASNESLFSLHVGNSSFSKDQFYMFSDFKSGELAKSGEIVIFSPPPTPSPSIPEAEIEINSLETKESAGAKELTENPIKDEARQSAEGSSAKRVPRPAVSSNSSGHSHRSEESETSARSFAFPILQGVLKSESMRPENEKLHSEVMDELWKNKIYAIHTIAAAGSVTFGTAVTYPLDTIKVLVQVGSGSSKQLTATQALERVRYISGYSGLFSGFGWFAFGRILGVGARFGTYEIVTAFYKDGRQHNYVYSSEALMAGMVAGAAESLISSPFELIKLRAQVTSASRVPSHFSMTKKRVVAPVIEKLLCGYGPDKNALNYAVGLLSTLTNKHPNMTGALQGYPWMMTGSGSPPSVCDVRRPSKILSLEGWSAMWRGLRPGLVRDSVYGGIFFSTWQFLHQAMLDWKAVGMDPIPSVNEDVDPLSPLAVSLSAGFSGSVAGAVSHFFDTAKCRSLCTVLPKFVSLERKLLKWKRPGSRFERFTGIHPADRNVLFNGIWLRMARCGVASFFMVGYYFLAVDQLVSRGSRLT</sequence>
<evidence type="ECO:0000256" key="3">
    <source>
        <dbReference type="ARBA" id="ARBA00023136"/>
    </source>
</evidence>
<evidence type="ECO:0000256" key="1">
    <source>
        <dbReference type="ARBA" id="ARBA00004141"/>
    </source>
</evidence>
<feature type="repeat" description="Solcar" evidence="4">
    <location>
        <begin position="367"/>
        <end position="453"/>
    </location>
</feature>
<evidence type="ECO:0000313" key="7">
    <source>
        <dbReference type="EMBL" id="EXB44846.1"/>
    </source>
</evidence>
<evidence type="ECO:0000256" key="6">
    <source>
        <dbReference type="SAM" id="Phobius"/>
    </source>
</evidence>
<feature type="compositionally biased region" description="Basic and acidic residues" evidence="5">
    <location>
        <begin position="280"/>
        <end position="298"/>
    </location>
</feature>
<keyword evidence="3 4" id="KW-0472">Membrane</keyword>
<feature type="compositionally biased region" description="Basic and acidic residues" evidence="5">
    <location>
        <begin position="114"/>
        <end position="140"/>
    </location>
</feature>
<dbReference type="PROSITE" id="PS50920">
    <property type="entry name" value="SOLCAR"/>
    <property type="match status" value="2"/>
</dbReference>
<dbReference type="SUPFAM" id="SSF103506">
    <property type="entry name" value="Mitochondrial carrier"/>
    <property type="match status" value="1"/>
</dbReference>
<accession>W9QNW6</accession>
<comment type="subcellular location">
    <subcellularLocation>
        <location evidence="1">Membrane</location>
        <topology evidence="1">Multi-pass membrane protein</topology>
    </subcellularLocation>
</comment>
<feature type="compositionally biased region" description="Basic and acidic residues" evidence="5">
    <location>
        <begin position="76"/>
        <end position="90"/>
    </location>
</feature>
<dbReference type="Gene3D" id="1.50.40.10">
    <property type="entry name" value="Mitochondrial carrier domain"/>
    <property type="match status" value="2"/>
</dbReference>
<keyword evidence="6" id="KW-1133">Transmembrane helix</keyword>
<evidence type="ECO:0000256" key="5">
    <source>
        <dbReference type="SAM" id="MobiDB-lite"/>
    </source>
</evidence>
<proteinExistence type="predicted"/>
<gene>
    <name evidence="7" type="ORF">L484_026427</name>
</gene>
<evidence type="ECO:0000313" key="8">
    <source>
        <dbReference type="Proteomes" id="UP000030645"/>
    </source>
</evidence>
<dbReference type="InterPro" id="IPR018108">
    <property type="entry name" value="MCP_transmembrane"/>
</dbReference>
<dbReference type="eggNOG" id="ENOG502QSRT">
    <property type="taxonomic scope" value="Eukaryota"/>
</dbReference>
<evidence type="ECO:0000256" key="4">
    <source>
        <dbReference type="PROSITE-ProRule" id="PRU00282"/>
    </source>
</evidence>
<dbReference type="Pfam" id="PF00153">
    <property type="entry name" value="Mito_carr"/>
    <property type="match status" value="2"/>
</dbReference>
<feature type="transmembrane region" description="Helical" evidence="6">
    <location>
        <begin position="709"/>
        <end position="730"/>
    </location>
</feature>
<dbReference type="InterPro" id="IPR023395">
    <property type="entry name" value="MCP_dom_sf"/>
</dbReference>
<dbReference type="PANTHER" id="PTHR33673:SF3">
    <property type="entry name" value="SUPPRESSOR SRP40-LIKE PROTEIN"/>
    <property type="match status" value="1"/>
</dbReference>
<dbReference type="STRING" id="981085.W9QNW6"/>
<keyword evidence="2 4" id="KW-0812">Transmembrane</keyword>
<feature type="compositionally biased region" description="Basic and acidic residues" evidence="5">
    <location>
        <begin position="1"/>
        <end position="28"/>
    </location>
</feature>
<name>W9QNW6_9ROSA</name>
<dbReference type="EMBL" id="KE343883">
    <property type="protein sequence ID" value="EXB44846.1"/>
    <property type="molecule type" value="Genomic_DNA"/>
</dbReference>
<feature type="region of interest" description="Disordered" evidence="5">
    <location>
        <begin position="280"/>
        <end position="331"/>
    </location>
</feature>
<dbReference type="AlphaFoldDB" id="W9QNW6"/>
<protein>
    <submittedName>
        <fullName evidence="7">Uncharacterized protein</fullName>
    </submittedName>
</protein>
<keyword evidence="8" id="KW-1185">Reference proteome</keyword>
<feature type="compositionally biased region" description="Low complexity" evidence="5">
    <location>
        <begin position="91"/>
        <end position="113"/>
    </location>
</feature>
<dbReference type="PANTHER" id="PTHR33673">
    <property type="entry name" value="SUPPRESSOR SRP40-LIKE PROTEIN"/>
    <property type="match status" value="1"/>
</dbReference>
<feature type="region of interest" description="Disordered" evidence="5">
    <location>
        <begin position="1"/>
        <end position="161"/>
    </location>
</feature>
<evidence type="ECO:0000256" key="2">
    <source>
        <dbReference type="ARBA" id="ARBA00022692"/>
    </source>
</evidence>